<sequence>MRPYGGKSYEKELRRDPNNKIIAGVCSGIAKYLDIDPVIIRLIWAAAIFLFGTGFLFYIICWIIIPEESKW</sequence>
<evidence type="ECO:0000256" key="3">
    <source>
        <dbReference type="ARBA" id="ARBA00022692"/>
    </source>
</evidence>
<dbReference type="PANTHER" id="PTHR33885:SF3">
    <property type="entry name" value="PHAGE SHOCK PROTEIN C"/>
    <property type="match status" value="1"/>
</dbReference>
<feature type="domain" description="Phage shock protein PspC N-terminal" evidence="7">
    <location>
        <begin position="11"/>
        <end position="68"/>
    </location>
</feature>
<comment type="subcellular location">
    <subcellularLocation>
        <location evidence="1">Cell membrane</location>
        <topology evidence="1">Single-pass membrane protein</topology>
    </subcellularLocation>
</comment>
<evidence type="ECO:0000313" key="9">
    <source>
        <dbReference type="EMBL" id="MDN5270152.1"/>
    </source>
</evidence>
<protein>
    <submittedName>
        <fullName evidence="8">PspC domain-containing protein</fullName>
    </submittedName>
</protein>
<keyword evidence="3 6" id="KW-0812">Transmembrane</keyword>
<dbReference type="InterPro" id="IPR007168">
    <property type="entry name" value="Phageshock_PspC_N"/>
</dbReference>
<evidence type="ECO:0000313" key="10">
    <source>
        <dbReference type="Proteomes" id="UP000703822"/>
    </source>
</evidence>
<evidence type="ECO:0000256" key="1">
    <source>
        <dbReference type="ARBA" id="ARBA00004162"/>
    </source>
</evidence>
<dbReference type="InterPro" id="IPR052027">
    <property type="entry name" value="PspC"/>
</dbReference>
<feature type="transmembrane region" description="Helical" evidence="6">
    <location>
        <begin position="42"/>
        <end position="65"/>
    </location>
</feature>
<dbReference type="Pfam" id="PF04024">
    <property type="entry name" value="PspC"/>
    <property type="match status" value="1"/>
</dbReference>
<organism evidence="8 10">
    <name type="scientific">Streptococcus vestibularis</name>
    <dbReference type="NCBI Taxonomy" id="1343"/>
    <lineage>
        <taxon>Bacteria</taxon>
        <taxon>Bacillati</taxon>
        <taxon>Bacillota</taxon>
        <taxon>Bacilli</taxon>
        <taxon>Lactobacillales</taxon>
        <taxon>Streptococcaceae</taxon>
        <taxon>Streptococcus</taxon>
    </lineage>
</organism>
<evidence type="ECO:0000313" key="8">
    <source>
        <dbReference type="EMBL" id="MBS6097301.1"/>
    </source>
</evidence>
<dbReference type="PANTHER" id="PTHR33885">
    <property type="entry name" value="PHAGE SHOCK PROTEIN C"/>
    <property type="match status" value="1"/>
</dbReference>
<evidence type="ECO:0000256" key="4">
    <source>
        <dbReference type="ARBA" id="ARBA00022989"/>
    </source>
</evidence>
<dbReference type="AlphaFoldDB" id="A0A943LWG3"/>
<dbReference type="Proteomes" id="UP000703822">
    <property type="component" value="Unassembled WGS sequence"/>
</dbReference>
<keyword evidence="4 6" id="KW-1133">Transmembrane helix</keyword>
<reference evidence="9" key="2">
    <citation type="submission" date="2023-07" db="EMBL/GenBank/DDBJ databases">
        <title>SVep1, a Temperate Phage of Human Oral Commensal Streptococcus vestibularis.</title>
        <authorList>
            <person name="Wu M."/>
            <person name="Zhu Y."/>
            <person name="Li Y."/>
        </authorList>
    </citation>
    <scope>NUCLEOTIDE SEQUENCE</scope>
    <source>
        <strain evidence="9">SVE8</strain>
    </source>
</reference>
<evidence type="ECO:0000256" key="6">
    <source>
        <dbReference type="SAM" id="Phobius"/>
    </source>
</evidence>
<dbReference type="GO" id="GO:0005886">
    <property type="term" value="C:plasma membrane"/>
    <property type="evidence" value="ECO:0007669"/>
    <property type="project" value="UniProtKB-SubCell"/>
</dbReference>
<keyword evidence="2" id="KW-1003">Cell membrane</keyword>
<evidence type="ECO:0000259" key="7">
    <source>
        <dbReference type="Pfam" id="PF04024"/>
    </source>
</evidence>
<proteinExistence type="predicted"/>
<name>A0A943LWG3_STRVE</name>
<dbReference type="EMBL" id="JAHAGS010000029">
    <property type="protein sequence ID" value="MBS6097301.1"/>
    <property type="molecule type" value="Genomic_DNA"/>
</dbReference>
<keyword evidence="5 6" id="KW-0472">Membrane</keyword>
<dbReference type="Proteomes" id="UP001172310">
    <property type="component" value="Unassembled WGS sequence"/>
</dbReference>
<accession>A0A943LWG3</accession>
<evidence type="ECO:0000256" key="2">
    <source>
        <dbReference type="ARBA" id="ARBA00022475"/>
    </source>
</evidence>
<dbReference type="RefSeq" id="WP_227278528.1">
    <property type="nucleotide sequence ID" value="NZ_CAUCRO010000003.1"/>
</dbReference>
<comment type="caution">
    <text evidence="8">The sequence shown here is derived from an EMBL/GenBank/DDBJ whole genome shotgun (WGS) entry which is preliminary data.</text>
</comment>
<dbReference type="EMBL" id="JAUJGC010000037">
    <property type="protein sequence ID" value="MDN5270152.1"/>
    <property type="molecule type" value="Genomic_DNA"/>
</dbReference>
<gene>
    <name evidence="8" type="ORF">KH901_02260</name>
    <name evidence="9" type="ORF">QY913_08515</name>
</gene>
<evidence type="ECO:0000256" key="5">
    <source>
        <dbReference type="ARBA" id="ARBA00023136"/>
    </source>
</evidence>
<reference evidence="8" key="1">
    <citation type="submission" date="2021-05" db="EMBL/GenBank/DDBJ databases">
        <title>Infant gut strain persistence is associated with maternal origin, phylogeny, and functional potential including surface adhesion and iron acquisition.</title>
        <authorList>
            <person name="Lou Y.C."/>
        </authorList>
    </citation>
    <scope>NUCLEOTIDE SEQUENCE</scope>
    <source>
        <strain evidence="8">L3_122_031G1_dasL3_122_031G1_maxbin2.maxbin.025s ta_sub</strain>
    </source>
</reference>